<dbReference type="PANTHER" id="PTHR34039:SF1">
    <property type="entry name" value="UPF0102 PROTEIN YRAN"/>
    <property type="match status" value="1"/>
</dbReference>
<dbReference type="InterPro" id="IPR011856">
    <property type="entry name" value="tRNA_endonuc-like_dom_sf"/>
</dbReference>
<protein>
    <recommendedName>
        <fullName evidence="2">UPF0102 protein O9A_01340</fullName>
    </recommendedName>
</protein>
<dbReference type="AlphaFoldDB" id="A0A067W798"/>
<dbReference type="eggNOG" id="COG0792">
    <property type="taxonomic scope" value="Bacteria"/>
</dbReference>
<dbReference type="STRING" id="1134510.O9A_01340"/>
<dbReference type="HOGENOM" id="CLU_115353_0_2_5"/>
<dbReference type="InterPro" id="IPR003509">
    <property type="entry name" value="UPF0102_YraN-like"/>
</dbReference>
<dbReference type="SUPFAM" id="SSF52980">
    <property type="entry name" value="Restriction endonuclease-like"/>
    <property type="match status" value="1"/>
</dbReference>
<dbReference type="EMBL" id="AHPL01000010">
    <property type="protein sequence ID" value="KEC54726.1"/>
    <property type="molecule type" value="Genomic_DNA"/>
</dbReference>
<dbReference type="Pfam" id="PF02021">
    <property type="entry name" value="UPF0102"/>
    <property type="match status" value="1"/>
</dbReference>
<reference evidence="3 4" key="1">
    <citation type="submission" date="2012-04" db="EMBL/GenBank/DDBJ databases">
        <title>The Genome Sequence of Bartonella koehlerae C-29.</title>
        <authorList>
            <consortium name="The Broad Institute Genome Sequencing Platform"/>
            <consortium name="The Broad Institute Genome Sequencing Center for Infectious Disease"/>
            <person name="Feldgarden M."/>
            <person name="Kirby J."/>
            <person name="Kosoy M."/>
            <person name="Birtles R."/>
            <person name="Probert W.S."/>
            <person name="Chiaraviglio L."/>
            <person name="Walker B."/>
            <person name="Young S.K."/>
            <person name="Zeng Q."/>
            <person name="Gargeya S."/>
            <person name="Fitzgerald M."/>
            <person name="Haas B."/>
            <person name="Abouelleil A."/>
            <person name="Alvarado L."/>
            <person name="Arachchi H.M."/>
            <person name="Berlin A.M."/>
            <person name="Chapman S.B."/>
            <person name="Goldberg J."/>
            <person name="Griggs A."/>
            <person name="Gujja S."/>
            <person name="Hansen M."/>
            <person name="Howarth C."/>
            <person name="Imamovic A."/>
            <person name="Larimer J."/>
            <person name="McCowen C."/>
            <person name="Montmayeur A."/>
            <person name="Murphy C."/>
            <person name="Neiman D."/>
            <person name="Pearson M."/>
            <person name="Priest M."/>
            <person name="Roberts A."/>
            <person name="Saif S."/>
            <person name="Shea T."/>
            <person name="Sisk P."/>
            <person name="Sykes S."/>
            <person name="Wortman J."/>
            <person name="Nusbaum C."/>
            <person name="Birren B."/>
        </authorList>
    </citation>
    <scope>NUCLEOTIDE SEQUENCE [LARGE SCALE GENOMIC DNA]</scope>
    <source>
        <strain evidence="3 4">C-29</strain>
    </source>
</reference>
<dbReference type="Gene3D" id="3.40.1350.10">
    <property type="match status" value="1"/>
</dbReference>
<dbReference type="GO" id="GO:0003676">
    <property type="term" value="F:nucleic acid binding"/>
    <property type="evidence" value="ECO:0007669"/>
    <property type="project" value="InterPro"/>
</dbReference>
<evidence type="ECO:0000313" key="4">
    <source>
        <dbReference type="Proteomes" id="UP000027015"/>
    </source>
</evidence>
<dbReference type="Proteomes" id="UP000027015">
    <property type="component" value="Unassembled WGS sequence"/>
</dbReference>
<dbReference type="InterPro" id="IPR011335">
    <property type="entry name" value="Restrct_endonuc-II-like"/>
</dbReference>
<dbReference type="HAMAP" id="MF_00048">
    <property type="entry name" value="UPF0102"/>
    <property type="match status" value="1"/>
</dbReference>
<organism evidence="3 4">
    <name type="scientific">Bartonella koehlerae C-29</name>
    <dbReference type="NCBI Taxonomy" id="1134510"/>
    <lineage>
        <taxon>Bacteria</taxon>
        <taxon>Pseudomonadati</taxon>
        <taxon>Pseudomonadota</taxon>
        <taxon>Alphaproteobacteria</taxon>
        <taxon>Hyphomicrobiales</taxon>
        <taxon>Bartonellaceae</taxon>
        <taxon>Bartonella</taxon>
    </lineage>
</organism>
<dbReference type="NCBIfam" id="NF009151">
    <property type="entry name" value="PRK12497.1-5"/>
    <property type="match status" value="1"/>
</dbReference>
<evidence type="ECO:0000256" key="1">
    <source>
        <dbReference type="ARBA" id="ARBA00006738"/>
    </source>
</evidence>
<evidence type="ECO:0000313" key="3">
    <source>
        <dbReference type="EMBL" id="KEC54726.1"/>
    </source>
</evidence>
<dbReference type="PATRIC" id="fig|1134510.3.peg.1512"/>
<name>A0A067W798_9HYPH</name>
<comment type="similarity">
    <text evidence="1 2">Belongs to the UPF0102 family.</text>
</comment>
<keyword evidence="4" id="KW-1185">Reference proteome</keyword>
<accession>A0A067W798</accession>
<comment type="caution">
    <text evidence="3">The sequence shown here is derived from an EMBL/GenBank/DDBJ whole genome shotgun (WGS) entry which is preliminary data.</text>
</comment>
<dbReference type="PANTHER" id="PTHR34039">
    <property type="entry name" value="UPF0102 PROTEIN YRAN"/>
    <property type="match status" value="1"/>
</dbReference>
<sequence>MRKTMEKTTQKERRQKSFYRGIRAEKWAAWWLRCKGFHIAKIRFKTKCGEIDLIARRGNLVLIVEVKARSTLAEAMAAVSRVNEKRIEAAADIWLAQQKDRALLCVRFDLIAILPWRWPQHIPAFFMSDK</sequence>
<evidence type="ECO:0000256" key="2">
    <source>
        <dbReference type="HAMAP-Rule" id="MF_00048"/>
    </source>
</evidence>
<gene>
    <name evidence="3" type="ORF">O9A_01340</name>
</gene>
<proteinExistence type="inferred from homology"/>